<evidence type="ECO:0000256" key="6">
    <source>
        <dbReference type="ARBA" id="ARBA00023136"/>
    </source>
</evidence>
<evidence type="ECO:0000256" key="7">
    <source>
        <dbReference type="ARBA" id="ARBA00023139"/>
    </source>
</evidence>
<dbReference type="Gene3D" id="2.20.200.10">
    <property type="entry name" value="Outer membrane efflux proteins (OEP)"/>
    <property type="match status" value="1"/>
</dbReference>
<comment type="caution">
    <text evidence="10">The sequence shown here is derived from an EMBL/GenBank/DDBJ whole genome shotgun (WGS) entry which is preliminary data.</text>
</comment>
<gene>
    <name evidence="10" type="ORF">BA896_002615</name>
</gene>
<dbReference type="GO" id="GO:0015562">
    <property type="term" value="F:efflux transmembrane transporter activity"/>
    <property type="evidence" value="ECO:0007669"/>
    <property type="project" value="InterPro"/>
</dbReference>
<dbReference type="GO" id="GO:0005886">
    <property type="term" value="C:plasma membrane"/>
    <property type="evidence" value="ECO:0007669"/>
    <property type="project" value="UniProtKB-SubCell"/>
</dbReference>
<protein>
    <submittedName>
        <fullName evidence="10">Fusaric acid resistance protein</fullName>
    </submittedName>
</protein>
<keyword evidence="7 9" id="KW-0564">Palmitate</keyword>
<comment type="similarity">
    <text evidence="2 9">Belongs to the outer membrane factor (OMF) (TC 1.B.17) family.</text>
</comment>
<evidence type="ECO:0000313" key="11">
    <source>
        <dbReference type="Proteomes" id="UP000092634"/>
    </source>
</evidence>
<dbReference type="PANTHER" id="PTHR30203:SF20">
    <property type="entry name" value="MULTIDRUG RESISTANCE OUTER MEMBRANE PROTEIN MDTP-RELATED"/>
    <property type="match status" value="1"/>
</dbReference>
<dbReference type="PROSITE" id="PS51257">
    <property type="entry name" value="PROKAR_LIPOPROTEIN"/>
    <property type="match status" value="1"/>
</dbReference>
<proteinExistence type="inferred from homology"/>
<feature type="signal peptide" evidence="9">
    <location>
        <begin position="1"/>
        <end position="20"/>
    </location>
</feature>
<evidence type="ECO:0000256" key="2">
    <source>
        <dbReference type="ARBA" id="ARBA00007613"/>
    </source>
</evidence>
<name>A0A1E8PQJ6_9BURK</name>
<evidence type="ECO:0000256" key="4">
    <source>
        <dbReference type="ARBA" id="ARBA00022692"/>
    </source>
</evidence>
<dbReference type="EMBL" id="MAQB02000001">
    <property type="protein sequence ID" value="OFJ48034.1"/>
    <property type="molecule type" value="Genomic_DNA"/>
</dbReference>
<sequence>MSLHRRLLAASLILVLSACADMAHIAPQSAMLDANKLQASKAMQAAAIAAIQWPRTQWWQDLHDPQLNRLIEQALADSPTLRGAQARVRQAEALAGALEDKTRPQADATVSLNRELYSQHGSTPAPLAGNYAWRNQASVTAAYDLDLWGRNRAALSAALGDVQMASAESQMARLALETALLRTYIELAYAFQLQDVIERSLAQRARILDITRQRKAAGIGTDIDVAQIETTLPAGRRQLEQSAESLALLRNQLAALTGKGPGAGAALTRPVLRLDQPLAIPAALPADLIGRRPDIAAQRWRVEAAAQRIDAAKAEFYPNVNLVAFAGFQAFGFSHFLDTNSEIRGASPALSLPIFAGARLRAQLGSQTAIYDAAVEQYNASVINAMSEVANAVTEAQSLEKQQQLTLQALSTAQRARDMAEKTYKAGMSDAINMLNAQVALLAEEQQRARNGARELDLYVSLMNALGAESKLAILALPWLNKIQSGLYSHMKE</sequence>
<evidence type="ECO:0000313" key="10">
    <source>
        <dbReference type="EMBL" id="OFJ48034.1"/>
    </source>
</evidence>
<feature type="chain" id="PRO_5009028699" evidence="9">
    <location>
        <begin position="21"/>
        <end position="493"/>
    </location>
</feature>
<keyword evidence="3 9" id="KW-1134">Transmembrane beta strand</keyword>
<dbReference type="AlphaFoldDB" id="A0A1E8PQJ6"/>
<comment type="subcellular location">
    <subcellularLocation>
        <location evidence="9">Cell membrane</location>
        <topology evidence="9">Lipid-anchor</topology>
    </subcellularLocation>
    <subcellularLocation>
        <location evidence="1">Membrane</location>
    </subcellularLocation>
</comment>
<dbReference type="PANTHER" id="PTHR30203">
    <property type="entry name" value="OUTER MEMBRANE CATION EFFLUX PROTEIN"/>
    <property type="match status" value="1"/>
</dbReference>
<dbReference type="InterPro" id="IPR003423">
    <property type="entry name" value="OMP_efflux"/>
</dbReference>
<dbReference type="Gene3D" id="1.20.1600.10">
    <property type="entry name" value="Outer membrane efflux proteins (OEP)"/>
    <property type="match status" value="1"/>
</dbReference>
<dbReference type="Proteomes" id="UP000092634">
    <property type="component" value="Unassembled WGS sequence"/>
</dbReference>
<evidence type="ECO:0000256" key="1">
    <source>
        <dbReference type="ARBA" id="ARBA00004370"/>
    </source>
</evidence>
<evidence type="ECO:0000256" key="3">
    <source>
        <dbReference type="ARBA" id="ARBA00022452"/>
    </source>
</evidence>
<dbReference type="Pfam" id="PF02321">
    <property type="entry name" value="OEP"/>
    <property type="match status" value="2"/>
</dbReference>
<keyword evidence="4 9" id="KW-0812">Transmembrane</keyword>
<keyword evidence="8 9" id="KW-0449">Lipoprotein</keyword>
<evidence type="ECO:0000256" key="8">
    <source>
        <dbReference type="ARBA" id="ARBA00023288"/>
    </source>
</evidence>
<dbReference type="InterPro" id="IPR010131">
    <property type="entry name" value="MdtP/NodT-like"/>
</dbReference>
<evidence type="ECO:0000256" key="5">
    <source>
        <dbReference type="ARBA" id="ARBA00022729"/>
    </source>
</evidence>
<accession>A0A1E8PQJ6</accession>
<reference evidence="10 11" key="1">
    <citation type="submission" date="2016-10" db="EMBL/GenBank/DDBJ databases">
        <title>Updated version of Genome Assembly of Janthinobacterium lividum ERGS5:01.</title>
        <authorList>
            <person name="Kumar R."/>
            <person name="Acharya V."/>
            <person name="Singh D."/>
        </authorList>
    </citation>
    <scope>NUCLEOTIDE SEQUENCE [LARGE SCALE GENOMIC DNA]</scope>
    <source>
        <strain evidence="10 11">ERGS5:01</strain>
    </source>
</reference>
<keyword evidence="6 9" id="KW-0472">Membrane</keyword>
<dbReference type="NCBIfam" id="TIGR01845">
    <property type="entry name" value="outer_NodT"/>
    <property type="match status" value="1"/>
</dbReference>
<keyword evidence="5 9" id="KW-0732">Signal</keyword>
<dbReference type="SUPFAM" id="SSF56954">
    <property type="entry name" value="Outer membrane efflux proteins (OEP)"/>
    <property type="match status" value="1"/>
</dbReference>
<evidence type="ECO:0000256" key="9">
    <source>
        <dbReference type="RuleBase" id="RU362097"/>
    </source>
</evidence>
<organism evidence="10 11">
    <name type="scientific">Janthinobacterium lividum</name>
    <dbReference type="NCBI Taxonomy" id="29581"/>
    <lineage>
        <taxon>Bacteria</taxon>
        <taxon>Pseudomonadati</taxon>
        <taxon>Pseudomonadota</taxon>
        <taxon>Betaproteobacteria</taxon>
        <taxon>Burkholderiales</taxon>
        <taxon>Oxalobacteraceae</taxon>
        <taxon>Janthinobacterium</taxon>
    </lineage>
</organism>